<feature type="disulfide bond" evidence="6">
    <location>
        <begin position="253"/>
        <end position="286"/>
    </location>
</feature>
<dbReference type="Pfam" id="PF00026">
    <property type="entry name" value="Asp"/>
    <property type="match status" value="1"/>
</dbReference>
<dbReference type="InterPro" id="IPR001461">
    <property type="entry name" value="Aspartic_peptidase_A1"/>
</dbReference>
<dbReference type="EMBL" id="JH711573">
    <property type="protein sequence ID" value="EIW86538.1"/>
    <property type="molecule type" value="Genomic_DNA"/>
</dbReference>
<dbReference type="RefSeq" id="XP_007762517.1">
    <property type="nucleotide sequence ID" value="XM_007764327.1"/>
</dbReference>
<dbReference type="Gene3D" id="2.40.70.10">
    <property type="entry name" value="Acid Proteases"/>
    <property type="match status" value="2"/>
</dbReference>
<dbReference type="OrthoDB" id="15189at2759"/>
<keyword evidence="6" id="KW-1015">Disulfide bond</keyword>
<dbReference type="FunFam" id="2.40.70.10:FF:000115">
    <property type="entry name" value="Lysosomal aspartic protease"/>
    <property type="match status" value="1"/>
</dbReference>
<feature type="active site" evidence="5">
    <location>
        <position position="36"/>
    </location>
</feature>
<evidence type="ECO:0000256" key="2">
    <source>
        <dbReference type="ARBA" id="ARBA00022670"/>
    </source>
</evidence>
<name>A0A5M3N5F6_CONPW</name>
<feature type="active site" evidence="5">
    <location>
        <position position="215"/>
    </location>
</feature>
<comment type="similarity">
    <text evidence="1">Belongs to the peptidase A1 family.</text>
</comment>
<feature type="domain" description="Peptidase A1" evidence="7">
    <location>
        <begin position="18"/>
        <end position="324"/>
    </location>
</feature>
<dbReference type="CDD" id="cd05471">
    <property type="entry name" value="pepsin_like"/>
    <property type="match status" value="1"/>
</dbReference>
<protein>
    <submittedName>
        <fullName evidence="8">Peptidase A1</fullName>
    </submittedName>
</protein>
<dbReference type="PANTHER" id="PTHR47966">
    <property type="entry name" value="BETA-SITE APP-CLEAVING ENZYME, ISOFORM A-RELATED"/>
    <property type="match status" value="1"/>
</dbReference>
<dbReference type="PROSITE" id="PS51767">
    <property type="entry name" value="PEPTIDASE_A1"/>
    <property type="match status" value="1"/>
</dbReference>
<gene>
    <name evidence="8" type="ORF">CONPUDRAFT_45404</name>
</gene>
<dbReference type="KEGG" id="cput:CONPUDRAFT_45404"/>
<dbReference type="GO" id="GO:0006508">
    <property type="term" value="P:proteolysis"/>
    <property type="evidence" value="ECO:0007669"/>
    <property type="project" value="UniProtKB-KW"/>
</dbReference>
<keyword evidence="3" id="KW-0064">Aspartyl protease</keyword>
<sequence length="327" mass="33896">AKRAQGTDKLTDDSSELWYGSISVGTPATTFTVDFDTGSSDLFLPGPSCGSTCSGHSKYNPSSSSTAKSLGESFSLEYGDGSTVSGTQYTDTVSIAGLTVTGQTLGAAKTYSTGFESSQFPADGLMGMAFQSISDYNASPVFQTLVSQGKTTSPVFGFKLTSSGAGLTIGGVDSSAYTGKFHYTDVTQEGYWQVTTDSVNVDDQAIQSSIASVVDSGTTLIVAPTDDVQNFYEQIGGQDASSTVGEGFYTLPCDNFPSASVSIAGTTIDISSTFNLGQVSEGSSDCVGALAGQDTPDNLWILGDVFMSNTYTEFDYGNSRVGFATLA</sequence>
<evidence type="ECO:0000256" key="3">
    <source>
        <dbReference type="ARBA" id="ARBA00022750"/>
    </source>
</evidence>
<dbReference type="Proteomes" id="UP000053558">
    <property type="component" value="Unassembled WGS sequence"/>
</dbReference>
<accession>A0A5M3N5F6</accession>
<comment type="caution">
    <text evidence="8">The sequence shown here is derived from an EMBL/GenBank/DDBJ whole genome shotgun (WGS) entry which is preliminary data.</text>
</comment>
<proteinExistence type="inferred from homology"/>
<evidence type="ECO:0000313" key="9">
    <source>
        <dbReference type="Proteomes" id="UP000053558"/>
    </source>
</evidence>
<dbReference type="PRINTS" id="PR00792">
    <property type="entry name" value="PEPSIN"/>
</dbReference>
<reference evidence="9" key="1">
    <citation type="journal article" date="2012" name="Science">
        <title>The Paleozoic origin of enzymatic lignin decomposition reconstructed from 31 fungal genomes.</title>
        <authorList>
            <person name="Floudas D."/>
            <person name="Binder M."/>
            <person name="Riley R."/>
            <person name="Barry K."/>
            <person name="Blanchette R.A."/>
            <person name="Henrissat B."/>
            <person name="Martinez A.T."/>
            <person name="Otillar R."/>
            <person name="Spatafora J.W."/>
            <person name="Yadav J.S."/>
            <person name="Aerts A."/>
            <person name="Benoit I."/>
            <person name="Boyd A."/>
            <person name="Carlson A."/>
            <person name="Copeland A."/>
            <person name="Coutinho P.M."/>
            <person name="de Vries R.P."/>
            <person name="Ferreira P."/>
            <person name="Findley K."/>
            <person name="Foster B."/>
            <person name="Gaskell J."/>
            <person name="Glotzer D."/>
            <person name="Gorecki P."/>
            <person name="Heitman J."/>
            <person name="Hesse C."/>
            <person name="Hori C."/>
            <person name="Igarashi K."/>
            <person name="Jurgens J.A."/>
            <person name="Kallen N."/>
            <person name="Kersten P."/>
            <person name="Kohler A."/>
            <person name="Kuees U."/>
            <person name="Kumar T.K.A."/>
            <person name="Kuo A."/>
            <person name="LaButti K."/>
            <person name="Larrondo L.F."/>
            <person name="Lindquist E."/>
            <person name="Ling A."/>
            <person name="Lombard V."/>
            <person name="Lucas S."/>
            <person name="Lundell T."/>
            <person name="Martin R."/>
            <person name="McLaughlin D.J."/>
            <person name="Morgenstern I."/>
            <person name="Morin E."/>
            <person name="Murat C."/>
            <person name="Nagy L.G."/>
            <person name="Nolan M."/>
            <person name="Ohm R.A."/>
            <person name="Patyshakuliyeva A."/>
            <person name="Rokas A."/>
            <person name="Ruiz-Duenas F.J."/>
            <person name="Sabat G."/>
            <person name="Salamov A."/>
            <person name="Samejima M."/>
            <person name="Schmutz J."/>
            <person name="Slot J.C."/>
            <person name="St John F."/>
            <person name="Stenlid J."/>
            <person name="Sun H."/>
            <person name="Sun S."/>
            <person name="Syed K."/>
            <person name="Tsang A."/>
            <person name="Wiebenga A."/>
            <person name="Young D."/>
            <person name="Pisabarro A."/>
            <person name="Eastwood D.C."/>
            <person name="Martin F."/>
            <person name="Cullen D."/>
            <person name="Grigoriev I.V."/>
            <person name="Hibbett D.S."/>
        </authorList>
    </citation>
    <scope>NUCLEOTIDE SEQUENCE [LARGE SCALE GENOMIC DNA]</scope>
    <source>
        <strain evidence="9">RWD-64-598 SS2</strain>
    </source>
</reference>
<dbReference type="SUPFAM" id="SSF50630">
    <property type="entry name" value="Acid proteases"/>
    <property type="match status" value="1"/>
</dbReference>
<dbReference type="OMA" id="LSECHTR"/>
<evidence type="ECO:0000256" key="4">
    <source>
        <dbReference type="ARBA" id="ARBA00022801"/>
    </source>
</evidence>
<dbReference type="GeneID" id="19207068"/>
<dbReference type="InterPro" id="IPR021109">
    <property type="entry name" value="Peptidase_aspartic_dom_sf"/>
</dbReference>
<evidence type="ECO:0000313" key="8">
    <source>
        <dbReference type="EMBL" id="EIW86538.1"/>
    </source>
</evidence>
<keyword evidence="2" id="KW-0645">Protease</keyword>
<evidence type="ECO:0000256" key="5">
    <source>
        <dbReference type="PIRSR" id="PIRSR601461-1"/>
    </source>
</evidence>
<keyword evidence="9" id="KW-1185">Reference proteome</keyword>
<dbReference type="PANTHER" id="PTHR47966:SF51">
    <property type="entry name" value="BETA-SITE APP-CLEAVING ENZYME, ISOFORM A-RELATED"/>
    <property type="match status" value="1"/>
</dbReference>
<feature type="disulfide bond" evidence="6">
    <location>
        <begin position="49"/>
        <end position="53"/>
    </location>
</feature>
<evidence type="ECO:0000259" key="7">
    <source>
        <dbReference type="PROSITE" id="PS51767"/>
    </source>
</evidence>
<evidence type="ECO:0000256" key="6">
    <source>
        <dbReference type="PIRSR" id="PIRSR601461-2"/>
    </source>
</evidence>
<dbReference type="InterPro" id="IPR034164">
    <property type="entry name" value="Pepsin-like_dom"/>
</dbReference>
<evidence type="ECO:0000256" key="1">
    <source>
        <dbReference type="ARBA" id="ARBA00007447"/>
    </source>
</evidence>
<feature type="non-terminal residue" evidence="8">
    <location>
        <position position="1"/>
    </location>
</feature>
<keyword evidence="4" id="KW-0378">Hydrolase</keyword>
<dbReference type="AlphaFoldDB" id="A0A5M3N5F6"/>
<organism evidence="8 9">
    <name type="scientific">Coniophora puteana (strain RWD-64-598)</name>
    <name type="common">Brown rot fungus</name>
    <dbReference type="NCBI Taxonomy" id="741705"/>
    <lineage>
        <taxon>Eukaryota</taxon>
        <taxon>Fungi</taxon>
        <taxon>Dikarya</taxon>
        <taxon>Basidiomycota</taxon>
        <taxon>Agaricomycotina</taxon>
        <taxon>Agaricomycetes</taxon>
        <taxon>Agaricomycetidae</taxon>
        <taxon>Boletales</taxon>
        <taxon>Coniophorineae</taxon>
        <taxon>Coniophoraceae</taxon>
        <taxon>Coniophora</taxon>
    </lineage>
</organism>
<dbReference type="InterPro" id="IPR033121">
    <property type="entry name" value="PEPTIDASE_A1"/>
</dbReference>
<dbReference type="GO" id="GO:0004190">
    <property type="term" value="F:aspartic-type endopeptidase activity"/>
    <property type="evidence" value="ECO:0007669"/>
    <property type="project" value="UniProtKB-KW"/>
</dbReference>